<dbReference type="Gene3D" id="3.20.20.100">
    <property type="entry name" value="NADP-dependent oxidoreductase domain"/>
    <property type="match status" value="1"/>
</dbReference>
<dbReference type="Proteomes" id="UP000017052">
    <property type="component" value="Unassembled WGS sequence"/>
</dbReference>
<gene>
    <name evidence="6" type="ORF">HMPREF0682_2827</name>
</gene>
<evidence type="ECO:0000313" key="6">
    <source>
        <dbReference type="EMBL" id="ERK59075.1"/>
    </source>
</evidence>
<evidence type="ECO:0000256" key="2">
    <source>
        <dbReference type="ARBA" id="ARBA00022857"/>
    </source>
</evidence>
<keyword evidence="3" id="KW-0560">Oxidoreductase</keyword>
<accession>U2Q8H5</accession>
<reference evidence="6" key="1">
    <citation type="submission" date="2013-08" db="EMBL/GenBank/DDBJ databases">
        <authorList>
            <person name="Durkin A.S."/>
            <person name="Haft D.R."/>
            <person name="McCorrison J."/>
            <person name="Torralba M."/>
            <person name="Gillis M."/>
            <person name="Haft D.H."/>
            <person name="Methe B."/>
            <person name="Sutton G."/>
            <person name="Nelson K.E."/>
        </authorList>
    </citation>
    <scope>NUCLEOTIDE SEQUENCE [LARGE SCALE GENOMIC DNA]</scope>
    <source>
        <strain evidence="6">F0233</strain>
    </source>
</reference>
<dbReference type="EMBL" id="ACVN02000125">
    <property type="protein sequence ID" value="ERK59075.1"/>
    <property type="molecule type" value="Genomic_DNA"/>
</dbReference>
<evidence type="ECO:0000313" key="7">
    <source>
        <dbReference type="Proteomes" id="UP000017052"/>
    </source>
</evidence>
<organism evidence="6 7">
    <name type="scientific">Propionibacterium acidifaciens F0233</name>
    <dbReference type="NCBI Taxonomy" id="553198"/>
    <lineage>
        <taxon>Bacteria</taxon>
        <taxon>Bacillati</taxon>
        <taxon>Actinomycetota</taxon>
        <taxon>Actinomycetes</taxon>
        <taxon>Propionibacteriales</taxon>
        <taxon>Propionibacteriaceae</taxon>
        <taxon>Propionibacterium</taxon>
    </lineage>
</organism>
<feature type="region of interest" description="Disordered" evidence="4">
    <location>
        <begin position="117"/>
        <end position="157"/>
    </location>
</feature>
<feature type="domain" description="NADP-dependent oxidoreductase" evidence="5">
    <location>
        <begin position="25"/>
        <end position="114"/>
    </location>
</feature>
<sequence>MTTTVPTVILNNGVEMPMLGYDVLQTPPDETEHCVAEALEVGYRLIDTAQAYANEEGAGAAVAAAGVPRDEIFITSKIWVSNMNHERAAASIDESLEKLGTDHIDLMLLHQAMSDYPGPTAPWRRRTGPGSCAPSASRTSTPSASSTSPPWPRSHRR</sequence>
<dbReference type="InterPro" id="IPR018170">
    <property type="entry name" value="Aldo/ket_reductase_CS"/>
</dbReference>
<dbReference type="GO" id="GO:0016616">
    <property type="term" value="F:oxidoreductase activity, acting on the CH-OH group of donors, NAD or NADP as acceptor"/>
    <property type="evidence" value="ECO:0007669"/>
    <property type="project" value="UniProtKB-ARBA"/>
</dbReference>
<comment type="caution">
    <text evidence="6">The sequence shown here is derived from an EMBL/GenBank/DDBJ whole genome shotgun (WGS) entry which is preliminary data.</text>
</comment>
<dbReference type="InterPro" id="IPR023210">
    <property type="entry name" value="NADP_OxRdtase_dom"/>
</dbReference>
<evidence type="ECO:0000259" key="5">
    <source>
        <dbReference type="Pfam" id="PF00248"/>
    </source>
</evidence>
<dbReference type="PANTHER" id="PTHR43827:SF3">
    <property type="entry name" value="NADP-DEPENDENT OXIDOREDUCTASE DOMAIN-CONTAINING PROTEIN"/>
    <property type="match status" value="1"/>
</dbReference>
<protein>
    <submittedName>
        <fullName evidence="6">Oxidoreductase, aldo/keto reductase domain protein</fullName>
    </submittedName>
</protein>
<proteinExistence type="inferred from homology"/>
<feature type="compositionally biased region" description="Low complexity" evidence="4">
    <location>
        <begin position="133"/>
        <end position="148"/>
    </location>
</feature>
<dbReference type="PRINTS" id="PR00069">
    <property type="entry name" value="ALDKETRDTASE"/>
</dbReference>
<comment type="similarity">
    <text evidence="1">Belongs to the aldo/keto reductase family.</text>
</comment>
<dbReference type="AlphaFoldDB" id="U2Q8H5"/>
<evidence type="ECO:0000256" key="3">
    <source>
        <dbReference type="ARBA" id="ARBA00023002"/>
    </source>
</evidence>
<dbReference type="Pfam" id="PF00248">
    <property type="entry name" value="Aldo_ket_red"/>
    <property type="match status" value="1"/>
</dbReference>
<dbReference type="SUPFAM" id="SSF51430">
    <property type="entry name" value="NAD(P)-linked oxidoreductase"/>
    <property type="match status" value="1"/>
</dbReference>
<dbReference type="InterPro" id="IPR036812">
    <property type="entry name" value="NAD(P)_OxRdtase_dom_sf"/>
</dbReference>
<name>U2Q8H5_9ACTN</name>
<dbReference type="InterPro" id="IPR020471">
    <property type="entry name" value="AKR"/>
</dbReference>
<keyword evidence="2" id="KW-0521">NADP</keyword>
<evidence type="ECO:0000256" key="4">
    <source>
        <dbReference type="SAM" id="MobiDB-lite"/>
    </source>
</evidence>
<dbReference type="PROSITE" id="PS00798">
    <property type="entry name" value="ALDOKETO_REDUCTASE_1"/>
    <property type="match status" value="1"/>
</dbReference>
<evidence type="ECO:0000256" key="1">
    <source>
        <dbReference type="ARBA" id="ARBA00007905"/>
    </source>
</evidence>
<dbReference type="PANTHER" id="PTHR43827">
    <property type="entry name" value="2,5-DIKETO-D-GLUCONIC ACID REDUCTASE"/>
    <property type="match status" value="1"/>
</dbReference>
<keyword evidence="7" id="KW-1185">Reference proteome</keyword>